<keyword evidence="3" id="KW-1185">Reference proteome</keyword>
<keyword evidence="1" id="KW-1133">Transmembrane helix</keyword>
<dbReference type="RefSeq" id="WP_035505832.1">
    <property type="nucleotide sequence ID" value="NZ_CCDH010000002.1"/>
</dbReference>
<comment type="caution">
    <text evidence="2">The sequence shown here is derived from an EMBL/GenBank/DDBJ whole genome shotgun (WGS) entry which is preliminary data.</text>
</comment>
<evidence type="ECO:0000313" key="3">
    <source>
        <dbReference type="Proteomes" id="UP000028868"/>
    </source>
</evidence>
<protein>
    <submittedName>
        <fullName evidence="2">Uncharacterized protein</fullName>
    </submittedName>
</protein>
<feature type="transmembrane region" description="Helical" evidence="1">
    <location>
        <begin position="6"/>
        <end position="23"/>
    </location>
</feature>
<keyword evidence="1" id="KW-0812">Transmembrane</keyword>
<dbReference type="EMBL" id="CCDI010000001">
    <property type="protein sequence ID" value="CDQ22489.1"/>
    <property type="molecule type" value="Genomic_DNA"/>
</dbReference>
<sequence length="68" mass="7871">MSKNKIIISLIAISLLGNVWLFFKWQQQKSIIEEKHTEFLGNTVKLKAFRVEDPSVFCIFTPKACDAR</sequence>
<reference evidence="2 3" key="2">
    <citation type="submission" date="2014-05" db="EMBL/GenBank/DDBJ databases">
        <title>Draft genome sequence of Halobacillus karajensis HK-03.</title>
        <authorList>
            <person name="Khelaifia S."/>
            <person name="Croce O."/>
            <person name="Lagier J.C."/>
            <person name="Raoult D."/>
        </authorList>
    </citation>
    <scope>NUCLEOTIDE SEQUENCE [LARGE SCALE GENOMIC DNA]</scope>
    <source>
        <strain evidence="2 3">HD-03</strain>
    </source>
</reference>
<evidence type="ECO:0000313" key="2">
    <source>
        <dbReference type="EMBL" id="CDQ22489.1"/>
    </source>
</evidence>
<proteinExistence type="predicted"/>
<reference evidence="3" key="1">
    <citation type="submission" date="2014-03" db="EMBL/GenBank/DDBJ databases">
        <authorList>
            <person name="Urmite Genomes U."/>
        </authorList>
    </citation>
    <scope>NUCLEOTIDE SEQUENCE [LARGE SCALE GENOMIC DNA]</scope>
    <source>
        <strain evidence="3">HD-03</strain>
    </source>
</reference>
<dbReference type="Proteomes" id="UP000028868">
    <property type="component" value="Unassembled WGS sequence"/>
</dbReference>
<accession>A0A024P2J5</accession>
<keyword evidence="1" id="KW-0472">Membrane</keyword>
<name>A0A024P2J5_9BACI</name>
<dbReference type="AlphaFoldDB" id="A0A024P2J5"/>
<organism evidence="2 3">
    <name type="scientific">Halobacillus karajensis</name>
    <dbReference type="NCBI Taxonomy" id="195088"/>
    <lineage>
        <taxon>Bacteria</taxon>
        <taxon>Bacillati</taxon>
        <taxon>Bacillota</taxon>
        <taxon>Bacilli</taxon>
        <taxon>Bacillales</taxon>
        <taxon>Bacillaceae</taxon>
        <taxon>Halobacillus</taxon>
    </lineage>
</organism>
<gene>
    <name evidence="2" type="ORF">BN983_00698</name>
</gene>
<evidence type="ECO:0000256" key="1">
    <source>
        <dbReference type="SAM" id="Phobius"/>
    </source>
</evidence>